<dbReference type="EMBL" id="JPMI01000003">
    <property type="protein sequence ID" value="KFA94819.1"/>
    <property type="molecule type" value="Genomic_DNA"/>
</dbReference>
<evidence type="ECO:0000256" key="1">
    <source>
        <dbReference type="SAM" id="MobiDB-lite"/>
    </source>
</evidence>
<evidence type="ECO:0000313" key="3">
    <source>
        <dbReference type="EMBL" id="KFA94819.1"/>
    </source>
</evidence>
<feature type="domain" description="eCIS core" evidence="2">
    <location>
        <begin position="24"/>
        <end position="101"/>
    </location>
</feature>
<accession>A0A084T284</accession>
<dbReference type="InterPro" id="IPR025295">
    <property type="entry name" value="eCIS_core_dom"/>
</dbReference>
<gene>
    <name evidence="3" type="ORF">Q664_00155</name>
</gene>
<comment type="caution">
    <text evidence="3">The sequence shown here is derived from an EMBL/GenBank/DDBJ whole genome shotgun (WGS) entry which is preliminary data.</text>
</comment>
<proteinExistence type="predicted"/>
<organism evidence="3 4">
    <name type="scientific">Archangium violaceum Cb vi76</name>
    <dbReference type="NCBI Taxonomy" id="1406225"/>
    <lineage>
        <taxon>Bacteria</taxon>
        <taxon>Pseudomonadati</taxon>
        <taxon>Myxococcota</taxon>
        <taxon>Myxococcia</taxon>
        <taxon>Myxococcales</taxon>
        <taxon>Cystobacterineae</taxon>
        <taxon>Archangiaceae</taxon>
        <taxon>Archangium</taxon>
    </lineage>
</organism>
<name>A0A084T284_9BACT</name>
<dbReference type="Proteomes" id="UP000028547">
    <property type="component" value="Unassembled WGS sequence"/>
</dbReference>
<feature type="region of interest" description="Disordered" evidence="1">
    <location>
        <begin position="171"/>
        <end position="195"/>
    </location>
</feature>
<protein>
    <recommendedName>
        <fullName evidence="2">eCIS core domain-containing protein</fullName>
    </recommendedName>
</protein>
<feature type="region of interest" description="Disordered" evidence="1">
    <location>
        <begin position="255"/>
        <end position="274"/>
    </location>
</feature>
<feature type="region of interest" description="Disordered" evidence="1">
    <location>
        <begin position="546"/>
        <end position="569"/>
    </location>
</feature>
<feature type="compositionally biased region" description="Low complexity" evidence="1">
    <location>
        <begin position="551"/>
        <end position="561"/>
    </location>
</feature>
<sequence length="569" mass="62460">MGTSLSLAPAEEHALAQARGSGIPLKEELRHSMEQALSTPLGDVSLHTDDRADALARSLSARAFTLGRHVFFRRGALEPATRRGRELLAHELTHVAQQAGAAGGTDSSAGGGLVQRMFVKDTGEQYKNHKRAHWYSSLDAEERAVADEMHLNKGTRHKASDAKKAVQKEVARRKGAAGSTAVAGPSSGTPVSASSPGAAFSGGLGYDSGVYDVRHVSEDFKKTGPKPSVSAVNAFYSGMLLKSLNEAKERDLKALDVDSSDSEAEVGQDPARQKVRRRYKAKQLSALTRTLFPLTPGEMQVREVLGQKRKRDNEANSDYQIYEQDTREGFAQVGEQFKQTNVRHNPYLRRAFRKAVAQGDVKKGGSETYEKIQGRIRTKLLGIISSDHEKMTWRREDFADEQTWKAFGFLRENVISNSAVGDSYYSRVESGADTKGSSGRMAFHHGAWKESMGGIFLPFATMPSNLIALNDFRELLNPKKLKLLEAQGKSPPPAGAHDLFGHQACGFRKDQRKDFSRSRGGGQFKDIDLEAVYYVLRPSLEPRTPKKLLYSASDSTSSAMSNKKRKKGG</sequence>
<dbReference type="AlphaFoldDB" id="A0A084T284"/>
<reference evidence="3 4" key="1">
    <citation type="submission" date="2014-07" db="EMBL/GenBank/DDBJ databases">
        <title>Draft Genome Sequence of Gephyronic Acid Producer, Cystobacter violaceus Strain Cb vi76.</title>
        <authorList>
            <person name="Stevens D.C."/>
            <person name="Young J."/>
            <person name="Carmichael R."/>
            <person name="Tan J."/>
            <person name="Taylor R.E."/>
        </authorList>
    </citation>
    <scope>NUCLEOTIDE SEQUENCE [LARGE SCALE GENOMIC DNA]</scope>
    <source>
        <strain evidence="3 4">Cb vi76</strain>
    </source>
</reference>
<evidence type="ECO:0000313" key="4">
    <source>
        <dbReference type="Proteomes" id="UP000028547"/>
    </source>
</evidence>
<dbReference type="Pfam" id="PF13699">
    <property type="entry name" value="eCIS_core"/>
    <property type="match status" value="1"/>
</dbReference>
<evidence type="ECO:0000259" key="2">
    <source>
        <dbReference type="Pfam" id="PF13699"/>
    </source>
</evidence>